<evidence type="ECO:0000313" key="2">
    <source>
        <dbReference type="Proteomes" id="UP000076842"/>
    </source>
</evidence>
<accession>A0A165HEZ7</accession>
<dbReference type="InParanoid" id="A0A165HEZ7"/>
<dbReference type="AlphaFoldDB" id="A0A165HEZ7"/>
<protein>
    <submittedName>
        <fullName evidence="1">Uncharacterized protein</fullName>
    </submittedName>
</protein>
<gene>
    <name evidence="1" type="ORF">CALCODRAFT_211039</name>
</gene>
<sequence>MPWKKGLQWPHCEPATAKTGLLTEVLTNAGGQRDSCHLAPSAYVSRLPSPPARPCRIRFRECPGAPGIKQLESPEGDVCGPTRISARLPKRFFPSSSIWSPGYRKADRSQKRLFHLWKHAPRTSDQIPRCGHGARAFLSFRALLRSLFPPRPDLSAAMTRRPTFSEPIFACAFDCSAVISYCVTQDLVTMAASTFETVV</sequence>
<name>A0A165HEZ7_9BASI</name>
<proteinExistence type="predicted"/>
<keyword evidence="2" id="KW-1185">Reference proteome</keyword>
<dbReference type="Proteomes" id="UP000076842">
    <property type="component" value="Unassembled WGS sequence"/>
</dbReference>
<reference evidence="1 2" key="1">
    <citation type="journal article" date="2016" name="Mol. Biol. Evol.">
        <title>Comparative Genomics of Early-Diverging Mushroom-Forming Fungi Provides Insights into the Origins of Lignocellulose Decay Capabilities.</title>
        <authorList>
            <person name="Nagy L.G."/>
            <person name="Riley R."/>
            <person name="Tritt A."/>
            <person name="Adam C."/>
            <person name="Daum C."/>
            <person name="Floudas D."/>
            <person name="Sun H."/>
            <person name="Yadav J.S."/>
            <person name="Pangilinan J."/>
            <person name="Larsson K.H."/>
            <person name="Matsuura K."/>
            <person name="Barry K."/>
            <person name="Labutti K."/>
            <person name="Kuo R."/>
            <person name="Ohm R.A."/>
            <person name="Bhattacharya S.S."/>
            <person name="Shirouzu T."/>
            <person name="Yoshinaga Y."/>
            <person name="Martin F.M."/>
            <person name="Grigoriev I.V."/>
            <person name="Hibbett D.S."/>
        </authorList>
    </citation>
    <scope>NUCLEOTIDE SEQUENCE [LARGE SCALE GENOMIC DNA]</scope>
    <source>
        <strain evidence="1 2">HHB12733</strain>
    </source>
</reference>
<organism evidence="1 2">
    <name type="scientific">Calocera cornea HHB12733</name>
    <dbReference type="NCBI Taxonomy" id="1353952"/>
    <lineage>
        <taxon>Eukaryota</taxon>
        <taxon>Fungi</taxon>
        <taxon>Dikarya</taxon>
        <taxon>Basidiomycota</taxon>
        <taxon>Agaricomycotina</taxon>
        <taxon>Dacrymycetes</taxon>
        <taxon>Dacrymycetales</taxon>
        <taxon>Dacrymycetaceae</taxon>
        <taxon>Calocera</taxon>
    </lineage>
</organism>
<evidence type="ECO:0000313" key="1">
    <source>
        <dbReference type="EMBL" id="KZT59209.1"/>
    </source>
</evidence>
<dbReference type="EMBL" id="KV423943">
    <property type="protein sequence ID" value="KZT59209.1"/>
    <property type="molecule type" value="Genomic_DNA"/>
</dbReference>